<organism evidence="4 5">
    <name type="scientific">Plasmodium fragile</name>
    <dbReference type="NCBI Taxonomy" id="5857"/>
    <lineage>
        <taxon>Eukaryota</taxon>
        <taxon>Sar</taxon>
        <taxon>Alveolata</taxon>
        <taxon>Apicomplexa</taxon>
        <taxon>Aconoidasida</taxon>
        <taxon>Haemosporida</taxon>
        <taxon>Plasmodiidae</taxon>
        <taxon>Plasmodium</taxon>
        <taxon>Plasmodium (Plasmodium)</taxon>
    </lineage>
</organism>
<dbReference type="InterPro" id="IPR024288">
    <property type="entry name" value="SICA_C"/>
</dbReference>
<dbReference type="Proteomes" id="UP000054561">
    <property type="component" value="Unassembled WGS sequence"/>
</dbReference>
<evidence type="ECO:0000256" key="2">
    <source>
        <dbReference type="SAM" id="Phobius"/>
    </source>
</evidence>
<feature type="compositionally biased region" description="Acidic residues" evidence="1">
    <location>
        <begin position="510"/>
        <end position="532"/>
    </location>
</feature>
<feature type="compositionally biased region" description="Low complexity" evidence="1">
    <location>
        <begin position="549"/>
        <end position="559"/>
    </location>
</feature>
<feature type="region of interest" description="Disordered" evidence="1">
    <location>
        <begin position="487"/>
        <end position="787"/>
    </location>
</feature>
<feature type="transmembrane region" description="Helical" evidence="2">
    <location>
        <begin position="797"/>
        <end position="821"/>
    </location>
</feature>
<reference evidence="4 5" key="1">
    <citation type="submission" date="2014-03" db="EMBL/GenBank/DDBJ databases">
        <title>The Genome Sequence of Plasmodium fragile nilgiri.</title>
        <authorList>
            <consortium name="The Broad Institute Genomics Platform"/>
            <consortium name="The Broad Institute Genome Sequencing Center for Infectious Disease"/>
            <person name="Neafsey D."/>
            <person name="Duraisingh M."/>
            <person name="Young S.K."/>
            <person name="Zeng Q."/>
            <person name="Gargeya S."/>
            <person name="Abouelleil A."/>
            <person name="Alvarado L."/>
            <person name="Chapman S.B."/>
            <person name="Gainer-Dewar J."/>
            <person name="Goldberg J."/>
            <person name="Griggs A."/>
            <person name="Gujja S."/>
            <person name="Hansen M."/>
            <person name="Howarth C."/>
            <person name="Imamovic A."/>
            <person name="Larimer J."/>
            <person name="Pearson M."/>
            <person name="Poon T.W."/>
            <person name="Priest M."/>
            <person name="Roberts A."/>
            <person name="Saif S."/>
            <person name="Shea T."/>
            <person name="Sykes S."/>
            <person name="Wortman J."/>
            <person name="Nusbaum C."/>
            <person name="Birren B."/>
        </authorList>
    </citation>
    <scope>NUCLEOTIDE SEQUENCE [LARGE SCALE GENOMIC DNA]</scope>
    <source>
        <strain evidence="5">nilgiri</strain>
    </source>
</reference>
<feature type="compositionally biased region" description="Basic and acidic residues" evidence="1">
    <location>
        <begin position="533"/>
        <end position="547"/>
    </location>
</feature>
<dbReference type="Pfam" id="PF12879">
    <property type="entry name" value="SICA_C"/>
    <property type="match status" value="1"/>
</dbReference>
<evidence type="ECO:0000256" key="1">
    <source>
        <dbReference type="SAM" id="MobiDB-lite"/>
    </source>
</evidence>
<name>A0A0D9QIK4_PLAFR</name>
<evidence type="ECO:0000259" key="3">
    <source>
        <dbReference type="Pfam" id="PF12879"/>
    </source>
</evidence>
<dbReference type="EMBL" id="KQ001720">
    <property type="protein sequence ID" value="KJP85561.1"/>
    <property type="molecule type" value="Genomic_DNA"/>
</dbReference>
<dbReference type="GeneID" id="24270141"/>
<dbReference type="RefSeq" id="XP_012337854.1">
    <property type="nucleotide sequence ID" value="XM_012482431.1"/>
</dbReference>
<sequence length="1378" mass="153282">MWRGENDIIEALCEYRVGTGEDIKLDMKDKAVCAYIIKALYFKHNIRIDSMSLGTNDTRRMKHEDELYIRCMIVNAYILSLLGKPCLETAGAKQAFDAVESQLDTLWIGHRNTQCDSIDSQNTQVRTDNVEQTMSRWMDYNQLTERHIGPGILGNNCTEWDMKDKGGGDSVSTIQKEVMKQIMGGNVGAGEKVQTGLADESSKGKAPVLKTVMKTGPGETELHGGKNQKEEIDGDGAITHESILKYILGVMEPTLSSFIDYMGKNEDNFSMYGANCGNIGWNYKDQEQGKVYIGHSVADVMQCTLMTGALFFVEGWHTGIEPEEKDKLKRSALEKELRCMVSNIFTKILKKIGCRNQNKGMKYAWRAVENMKGKEKGGWEDLPIRKKKCIRLKRRKKTGIEKEVWRKIKAGMYSNMDVSAIERKIKEKNYCNIKWEDYRKRKKGENIDDVDHGHLVEEILRNDDIVKEVKKVMEKVRDGAKRVIDKDKEDVTSSTNEDRSADTIHKEEPDSHEDAEDGKEEEEDDSSDEEDEEKGREKEEKDTESKELATVAETATSGEATGGTDIGSEKAASPEPRPEPTATTPITTSERTEERPRSAMGPYDAHGATVGEPENEIPGNVTSTIINPEEPKREKDDSAPGRSEDKSSSEVKDTVIVQEDEETRHPPAKGHQPAENGDPGKHLGGDVVVDGRNDDPPPLNPPKPKPNPNPDQSGSSGSFSDADLADGVSGGEGKGGQGGETHAGSAGSGSPGGGGRSGGGGTSGAGHGGSGTDGAGDAPTPATPSVPPGLRWQDVTWYTPAIIPAVVGIGIIAFFLWKYFAHLAKRRRIYRTVRDVPSPPLDEDILDHLQRGEPPPPDYGYTMIRDRQPSSISGRGRPPRVNRRTIIELHLEVLNECEATEWENVKEDYWQIVVQQFAQNLMRDDDRHNNILGVSTSDQGYPGTNVSFTLNPPSDSEQTDPCVPNEDNPDPWSCMETIQLATGPCRPNEDDPWSCMENIQLATDTCPPNEEDPDPWSCMEPIPLATDLSPPNDADPDPWSCMETIQLATDPCAPHACDPWSCMDPMQSATEPGPPNEHDPDPWSCMETIQLQTDPCPPNDPDPCRCMDNIQLQLDPCSPNEDDPDPWRCMETIHLSTHPCRPDEDNPHPWRCMETIQLEEEGTPALFPSSSDPGNANLTPYHTTWINWIEQHKHILRACTTQPWFNALKSEWTQYLLAHMAADEDHGVSGNSELGAAATPPMKKLDLWRQWIAQQHRQMRMYSEQEWFKHLLNTVQEATVSEKGAVPGVQKDVEVEHVMAEEDRVDKDLEVEKVMGTEHMLSVRVAPCTQPMHKQLSMKKPLTATLCMLLLASVIEACEIENSLQDKELYVDALLEQL</sequence>
<feature type="region of interest" description="Disordered" evidence="1">
    <location>
        <begin position="844"/>
        <end position="879"/>
    </location>
</feature>
<feature type="domain" description="Schizont-infected cell agglutination C-terminal" evidence="3">
    <location>
        <begin position="818"/>
        <end position="926"/>
    </location>
</feature>
<evidence type="ECO:0000313" key="4">
    <source>
        <dbReference type="EMBL" id="KJP85561.1"/>
    </source>
</evidence>
<keyword evidence="5" id="KW-1185">Reference proteome</keyword>
<accession>A0A0D9QIK4</accession>
<dbReference type="VEuPathDB" id="PlasmoDB:AK88_04827"/>
<feature type="compositionally biased region" description="Basic and acidic residues" evidence="1">
    <location>
        <begin position="678"/>
        <end position="695"/>
    </location>
</feature>
<feature type="compositionally biased region" description="Basic and acidic residues" evidence="1">
    <location>
        <begin position="629"/>
        <end position="653"/>
    </location>
</feature>
<keyword evidence="2" id="KW-0472">Membrane</keyword>
<feature type="compositionally biased region" description="Gly residues" evidence="1">
    <location>
        <begin position="728"/>
        <end position="774"/>
    </location>
</feature>
<keyword evidence="2" id="KW-0812">Transmembrane</keyword>
<gene>
    <name evidence="4" type="ORF">AK88_04827</name>
</gene>
<feature type="compositionally biased region" description="Pro residues" evidence="1">
    <location>
        <begin position="696"/>
        <end position="709"/>
    </location>
</feature>
<protein>
    <recommendedName>
        <fullName evidence="3">Schizont-infected cell agglutination C-terminal domain-containing protein</fullName>
    </recommendedName>
</protein>
<proteinExistence type="predicted"/>
<feature type="compositionally biased region" description="Basic and acidic residues" evidence="1">
    <location>
        <begin position="487"/>
        <end position="509"/>
    </location>
</feature>
<dbReference type="OrthoDB" id="375150at2759"/>
<keyword evidence="2" id="KW-1133">Transmembrane helix</keyword>
<feature type="compositionally biased region" description="Low complexity" evidence="1">
    <location>
        <begin position="580"/>
        <end position="589"/>
    </location>
</feature>
<evidence type="ECO:0000313" key="5">
    <source>
        <dbReference type="Proteomes" id="UP000054561"/>
    </source>
</evidence>